<dbReference type="EMBL" id="NBII01000008">
    <property type="protein sequence ID" value="PAV16236.1"/>
    <property type="molecule type" value="Genomic_DNA"/>
</dbReference>
<gene>
    <name evidence="1" type="ORF">PNOK_0785600</name>
</gene>
<reference evidence="1 2" key="1">
    <citation type="journal article" date="2017" name="Mol. Ecol.">
        <title>Comparative and population genomic landscape of Phellinus noxius: A hypervariable fungus causing root rot in trees.</title>
        <authorList>
            <person name="Chung C.L."/>
            <person name="Lee T.J."/>
            <person name="Akiba M."/>
            <person name="Lee H.H."/>
            <person name="Kuo T.H."/>
            <person name="Liu D."/>
            <person name="Ke H.M."/>
            <person name="Yokoi T."/>
            <person name="Roa M.B."/>
            <person name="Lu M.J."/>
            <person name="Chang Y.Y."/>
            <person name="Ann P.J."/>
            <person name="Tsai J.N."/>
            <person name="Chen C.Y."/>
            <person name="Tzean S.S."/>
            <person name="Ota Y."/>
            <person name="Hattori T."/>
            <person name="Sahashi N."/>
            <person name="Liou R.F."/>
            <person name="Kikuchi T."/>
            <person name="Tsai I.J."/>
        </authorList>
    </citation>
    <scope>NUCLEOTIDE SEQUENCE [LARGE SCALE GENOMIC DNA]</scope>
    <source>
        <strain evidence="1 2">FFPRI411160</strain>
    </source>
</reference>
<evidence type="ECO:0000313" key="1">
    <source>
        <dbReference type="EMBL" id="PAV16236.1"/>
    </source>
</evidence>
<organism evidence="1 2">
    <name type="scientific">Pyrrhoderma noxium</name>
    <dbReference type="NCBI Taxonomy" id="2282107"/>
    <lineage>
        <taxon>Eukaryota</taxon>
        <taxon>Fungi</taxon>
        <taxon>Dikarya</taxon>
        <taxon>Basidiomycota</taxon>
        <taxon>Agaricomycotina</taxon>
        <taxon>Agaricomycetes</taxon>
        <taxon>Hymenochaetales</taxon>
        <taxon>Hymenochaetaceae</taxon>
        <taxon>Pyrrhoderma</taxon>
    </lineage>
</organism>
<dbReference type="Proteomes" id="UP000217199">
    <property type="component" value="Unassembled WGS sequence"/>
</dbReference>
<evidence type="ECO:0000313" key="2">
    <source>
        <dbReference type="Proteomes" id="UP000217199"/>
    </source>
</evidence>
<proteinExistence type="predicted"/>
<name>A0A286U9L8_9AGAM</name>
<comment type="caution">
    <text evidence="1">The sequence shown here is derived from an EMBL/GenBank/DDBJ whole genome shotgun (WGS) entry which is preliminary data.</text>
</comment>
<protein>
    <submittedName>
        <fullName evidence="1">Uncharacterized protein</fullName>
    </submittedName>
</protein>
<keyword evidence="2" id="KW-1185">Reference proteome</keyword>
<sequence length="111" mass="12717">MYGLELRLGRMNILLGNQARKSFSSSSSHSLDVKSECSVLDEGSEEWQTSNRTCRLERSIGTLRSIGRHWYQKLYKNLTNSKTQWVLLVQKRRLISLSSRSLSQNTPPSSL</sequence>
<accession>A0A286U9L8</accession>
<dbReference type="InParanoid" id="A0A286U9L8"/>
<dbReference type="AlphaFoldDB" id="A0A286U9L8"/>